<organism evidence="2 3">
    <name type="scientific">Theobroma cacao</name>
    <name type="common">Cacao</name>
    <name type="synonym">Cocoa</name>
    <dbReference type="NCBI Taxonomy" id="3641"/>
    <lineage>
        <taxon>Eukaryota</taxon>
        <taxon>Viridiplantae</taxon>
        <taxon>Streptophyta</taxon>
        <taxon>Embryophyta</taxon>
        <taxon>Tracheophyta</taxon>
        <taxon>Spermatophyta</taxon>
        <taxon>Magnoliopsida</taxon>
        <taxon>eudicotyledons</taxon>
        <taxon>Gunneridae</taxon>
        <taxon>Pentapetalae</taxon>
        <taxon>rosids</taxon>
        <taxon>malvids</taxon>
        <taxon>Malvales</taxon>
        <taxon>Malvaceae</taxon>
        <taxon>Byttnerioideae</taxon>
        <taxon>Theobroma</taxon>
    </lineage>
</organism>
<dbReference type="HOGENOM" id="CLU_869903_0_0_1"/>
<dbReference type="Gramene" id="EOY18867">
    <property type="protein sequence ID" value="EOY18867"/>
    <property type="gene ID" value="TCM_043365"/>
</dbReference>
<evidence type="ECO:0000313" key="2">
    <source>
        <dbReference type="EMBL" id="EOY18867.1"/>
    </source>
</evidence>
<dbReference type="EMBL" id="CM001888">
    <property type="protein sequence ID" value="EOY18867.1"/>
    <property type="molecule type" value="Genomic_DNA"/>
</dbReference>
<accession>A0A061FQB0</accession>
<protein>
    <submittedName>
        <fullName evidence="2">Uncharacterized protein</fullName>
    </submittedName>
</protein>
<evidence type="ECO:0000313" key="3">
    <source>
        <dbReference type="Proteomes" id="UP000026915"/>
    </source>
</evidence>
<reference evidence="2 3" key="1">
    <citation type="journal article" date="2013" name="Genome Biol.">
        <title>The genome sequence of the most widely cultivated cacao type and its use to identify candidate genes regulating pod color.</title>
        <authorList>
            <person name="Motamayor J.C."/>
            <person name="Mockaitis K."/>
            <person name="Schmutz J."/>
            <person name="Haiminen N."/>
            <person name="Iii D.L."/>
            <person name="Cornejo O."/>
            <person name="Findley S.D."/>
            <person name="Zheng P."/>
            <person name="Utro F."/>
            <person name="Royaert S."/>
            <person name="Saski C."/>
            <person name="Jenkins J."/>
            <person name="Podicheti R."/>
            <person name="Zhao M."/>
            <person name="Scheffler B.E."/>
            <person name="Stack J.C."/>
            <person name="Feltus F.A."/>
            <person name="Mustiga G.M."/>
            <person name="Amores F."/>
            <person name="Phillips W."/>
            <person name="Marelli J.P."/>
            <person name="May G.D."/>
            <person name="Shapiro H."/>
            <person name="Ma J."/>
            <person name="Bustamante C.D."/>
            <person name="Schnell R.J."/>
            <person name="Main D."/>
            <person name="Gilbert D."/>
            <person name="Parida L."/>
            <person name="Kuhn D.N."/>
        </authorList>
    </citation>
    <scope>NUCLEOTIDE SEQUENCE [LARGE SCALE GENOMIC DNA]</scope>
    <source>
        <strain evidence="3">cv. Matina 1-6</strain>
    </source>
</reference>
<feature type="compositionally biased region" description="Polar residues" evidence="1">
    <location>
        <begin position="179"/>
        <end position="190"/>
    </location>
</feature>
<gene>
    <name evidence="2" type="ORF">TCM_043365</name>
</gene>
<sequence length="320" mass="35192">MVVENFLLKWLVGGYGGVVGGWCLVVNGDDEGKVGEVKVKVGTSIRGGLGSSIGSSLGRGKGRGGEGRVGERPSAICELQERVEEWCPIPLKQSALGTFITILGHIKGDLEQYCDNYYSKEKFMLAYNVYIHPIPDIAMAEFKRQVDLLKPPLLNRMPDRPKKYKRREQGERPARHGNGRSSSTQNTLPKSSSITTESSSRAAVRFSSRVATVSSLRAVIWSSSRVVASRTSRGPISVQKRLVAITTSGLDDGAHGSARHAFLMMVQKGLHFLDLLPLLPLLPLWPLLPLPREDSGPHVHKGLDWNSKLTLSTAKSDWWR</sequence>
<evidence type="ECO:0000256" key="1">
    <source>
        <dbReference type="SAM" id="MobiDB-lite"/>
    </source>
</evidence>
<feature type="region of interest" description="Disordered" evidence="1">
    <location>
        <begin position="152"/>
        <end position="196"/>
    </location>
</feature>
<dbReference type="AlphaFoldDB" id="A0A061FQB0"/>
<dbReference type="Proteomes" id="UP000026915">
    <property type="component" value="Chromosome 10"/>
</dbReference>
<proteinExistence type="predicted"/>
<dbReference type="InParanoid" id="A0A061FQB0"/>
<feature type="compositionally biased region" description="Basic and acidic residues" evidence="1">
    <location>
        <begin position="157"/>
        <end position="174"/>
    </location>
</feature>
<keyword evidence="3" id="KW-1185">Reference proteome</keyword>
<name>A0A061FQB0_THECC</name>